<sequence length="204" mass="22234">SLLTFWNPPTTAQLTIVSVPPNAAAGKDVLLVHNLTENLAGYGYKCHPGGHRILHATSHTIAHMPPPFPPQTPITIQGQTSASPATRPLTRPHNILGLSMGGHSNPHRSSLSPSILCNSRSYILSLARVGPQSKKHSLCLEVVIYQPVCQRTVPKSVSFIDSVAQLFIQARNTTVTEYNDALVLTFLTNDTEISIQWFLNDQSL</sequence>
<evidence type="ECO:0000313" key="5">
    <source>
        <dbReference type="Proteomes" id="UP000551758"/>
    </source>
</evidence>
<dbReference type="PANTHER" id="PTHR44427">
    <property type="entry name" value="CARCINOEMBRYONIC ANTIGEN-RELATED CELL ADHESION MOLECULE 19"/>
    <property type="match status" value="1"/>
</dbReference>
<organism evidence="4 5">
    <name type="scientific">Diceros bicornis minor</name>
    <name type="common">South-central black rhinoceros</name>
    <dbReference type="NCBI Taxonomy" id="77932"/>
    <lineage>
        <taxon>Eukaryota</taxon>
        <taxon>Metazoa</taxon>
        <taxon>Chordata</taxon>
        <taxon>Craniata</taxon>
        <taxon>Vertebrata</taxon>
        <taxon>Euteleostomi</taxon>
        <taxon>Mammalia</taxon>
        <taxon>Eutheria</taxon>
        <taxon>Laurasiatheria</taxon>
        <taxon>Perissodactyla</taxon>
        <taxon>Rhinocerotidae</taxon>
        <taxon>Diceros</taxon>
    </lineage>
</organism>
<keyword evidence="3" id="KW-0393">Immunoglobulin domain</keyword>
<dbReference type="GO" id="GO:1990782">
    <property type="term" value="F:protein tyrosine kinase binding"/>
    <property type="evidence" value="ECO:0007669"/>
    <property type="project" value="TreeGrafter"/>
</dbReference>
<evidence type="ECO:0000256" key="2">
    <source>
        <dbReference type="ARBA" id="ARBA00023180"/>
    </source>
</evidence>
<dbReference type="AlphaFoldDB" id="A0A7J7F825"/>
<dbReference type="GO" id="GO:0007165">
    <property type="term" value="P:signal transduction"/>
    <property type="evidence" value="ECO:0007669"/>
    <property type="project" value="TreeGrafter"/>
</dbReference>
<dbReference type="InterPro" id="IPR050831">
    <property type="entry name" value="CEA_cell_adhesion"/>
</dbReference>
<dbReference type="Proteomes" id="UP000551758">
    <property type="component" value="Unassembled WGS sequence"/>
</dbReference>
<evidence type="ECO:0000256" key="1">
    <source>
        <dbReference type="ARBA" id="ARBA00022729"/>
    </source>
</evidence>
<keyword evidence="2" id="KW-0325">Glycoprotein</keyword>
<protein>
    <submittedName>
        <fullName evidence="4">Uncharacterized protein</fullName>
    </submittedName>
</protein>
<proteinExistence type="predicted"/>
<feature type="non-terminal residue" evidence="4">
    <location>
        <position position="1"/>
    </location>
</feature>
<comment type="caution">
    <text evidence="4">The sequence shown here is derived from an EMBL/GenBank/DDBJ whole genome shotgun (WGS) entry which is preliminary data.</text>
</comment>
<gene>
    <name evidence="4" type="ORF">HPG69_018115</name>
</gene>
<dbReference type="GO" id="GO:0005886">
    <property type="term" value="C:plasma membrane"/>
    <property type="evidence" value="ECO:0007669"/>
    <property type="project" value="TreeGrafter"/>
</dbReference>
<keyword evidence="5" id="KW-1185">Reference proteome</keyword>
<accession>A0A7J7F825</accession>
<evidence type="ECO:0000313" key="4">
    <source>
        <dbReference type="EMBL" id="KAF5924180.1"/>
    </source>
</evidence>
<keyword evidence="1" id="KW-0732">Signal</keyword>
<name>A0A7J7F825_DICBM</name>
<reference evidence="4 5" key="1">
    <citation type="journal article" date="2020" name="Mol. Biol. Evol.">
        <title>Interspecific Gene Flow and the Evolution of Specialization in Black and White Rhinoceros.</title>
        <authorList>
            <person name="Moodley Y."/>
            <person name="Westbury M.V."/>
            <person name="Russo I.M."/>
            <person name="Gopalakrishnan S."/>
            <person name="Rakotoarivelo A."/>
            <person name="Olsen R.A."/>
            <person name="Prost S."/>
            <person name="Tunstall T."/>
            <person name="Ryder O.A."/>
            <person name="Dalen L."/>
            <person name="Bruford M.W."/>
        </authorList>
    </citation>
    <scope>NUCLEOTIDE SEQUENCE [LARGE SCALE GENOMIC DNA]</scope>
    <source>
        <strain evidence="4">SBR-YM</strain>
        <tissue evidence="4">Skin</tissue>
    </source>
</reference>
<dbReference type="GO" id="GO:0002682">
    <property type="term" value="P:regulation of immune system process"/>
    <property type="evidence" value="ECO:0007669"/>
    <property type="project" value="TreeGrafter"/>
</dbReference>
<evidence type="ECO:0000256" key="3">
    <source>
        <dbReference type="ARBA" id="ARBA00023319"/>
    </source>
</evidence>
<dbReference type="EMBL" id="JACDTQ010001059">
    <property type="protein sequence ID" value="KAF5924180.1"/>
    <property type="molecule type" value="Genomic_DNA"/>
</dbReference>
<dbReference type="GO" id="GO:0009986">
    <property type="term" value="C:cell surface"/>
    <property type="evidence" value="ECO:0007669"/>
    <property type="project" value="TreeGrafter"/>
</dbReference>
<dbReference type="PANTHER" id="PTHR44427:SF1">
    <property type="entry name" value="CARCINOEMBRYONIC ANTIGEN-RELATED CELL ADHESION MOLECULE 1"/>
    <property type="match status" value="1"/>
</dbReference>